<keyword evidence="4 5" id="KW-0472">Membrane</keyword>
<dbReference type="InterPro" id="IPR012858">
    <property type="entry name" value="DC_STAMP-like"/>
</dbReference>
<dbReference type="PANTHER" id="PTHR21041">
    <property type="entry name" value="DENDRITIC CELL-SPECIFIC TRANSMEMBRANE PROTEIN"/>
    <property type="match status" value="1"/>
</dbReference>
<evidence type="ECO:0000259" key="6">
    <source>
        <dbReference type="Pfam" id="PF07782"/>
    </source>
</evidence>
<keyword evidence="2 5" id="KW-0812">Transmembrane</keyword>
<dbReference type="Proteomes" id="UP000759131">
    <property type="component" value="Unassembled WGS sequence"/>
</dbReference>
<keyword evidence="3 5" id="KW-1133">Transmembrane helix</keyword>
<evidence type="ECO:0000313" key="8">
    <source>
        <dbReference type="Proteomes" id="UP000759131"/>
    </source>
</evidence>
<dbReference type="OrthoDB" id="5985669at2759"/>
<feature type="transmembrane region" description="Helical" evidence="5">
    <location>
        <begin position="390"/>
        <end position="411"/>
    </location>
</feature>
<evidence type="ECO:0000256" key="1">
    <source>
        <dbReference type="ARBA" id="ARBA00004141"/>
    </source>
</evidence>
<proteinExistence type="predicted"/>
<keyword evidence="8" id="KW-1185">Reference proteome</keyword>
<protein>
    <recommendedName>
        <fullName evidence="6">Dendritic cell-specific transmembrane protein-like domain-containing protein</fullName>
    </recommendedName>
</protein>
<dbReference type="InterPro" id="IPR051856">
    <property type="entry name" value="CSR-E3_Ligase_Protein"/>
</dbReference>
<name>A0A7R9Q3P4_9ACAR</name>
<accession>A0A7R9Q3P4</accession>
<sequence length="474" mass="56124">MKFRYQLELVLDKIGHQLQTKCPFVYKLCFSTKYPALRQLLCLPMGFIIGYLFYAYIVYRFDFDLKMERLIRYTIVSLVTIMFTVSMEMRAICALILPSFLGRSGRNFLIAMIAIMLIDKPIVNIAENVAELTQWTTCLLKMGAKQSYSYASLLTDPMIEISTNLMTDNYLKGNETEFKEAFGFSPKGFQKKNKTSADESVANEEKIGHKFKEKMDKMCTNLNETFRYCYNKLVYPRINYVFSWLTIQVPFIISVAEKLTEFSFCKHPTMQNISNNFCKAYENQSMALDAMEDQRTTNLSKLFTDKIDIQSNISVPDFRDILKYKSVAKEINHYKRSAAMYARMTGSVVRRLMIFFFLMDKLTLLPLKKVERLDLLDPYSYRLSPAEKRHLKVTTTFLVIFVIVIWVSITLDRLKFQYRCRDTILPILSIGIGVAIPIPTPTLDIQQYRYYRYYQYYQHYQYYQYYRHYQYYQY</sequence>
<evidence type="ECO:0000256" key="5">
    <source>
        <dbReference type="SAM" id="Phobius"/>
    </source>
</evidence>
<dbReference type="EMBL" id="CAJPIZ010009000">
    <property type="protein sequence ID" value="CAG2111534.1"/>
    <property type="molecule type" value="Genomic_DNA"/>
</dbReference>
<feature type="transmembrane region" description="Helical" evidence="5">
    <location>
        <begin position="40"/>
        <end position="59"/>
    </location>
</feature>
<evidence type="ECO:0000256" key="4">
    <source>
        <dbReference type="ARBA" id="ARBA00023136"/>
    </source>
</evidence>
<reference evidence="7" key="1">
    <citation type="submission" date="2020-11" db="EMBL/GenBank/DDBJ databases">
        <authorList>
            <person name="Tran Van P."/>
        </authorList>
    </citation>
    <scope>NUCLEOTIDE SEQUENCE</scope>
</reference>
<dbReference type="GO" id="GO:0016020">
    <property type="term" value="C:membrane"/>
    <property type="evidence" value="ECO:0007669"/>
    <property type="project" value="UniProtKB-SubCell"/>
</dbReference>
<dbReference type="AlphaFoldDB" id="A0A7R9Q3P4"/>
<comment type="subcellular location">
    <subcellularLocation>
        <location evidence="1">Membrane</location>
        <topology evidence="1">Multi-pass membrane protein</topology>
    </subcellularLocation>
</comment>
<dbReference type="PANTHER" id="PTHR21041:SF17">
    <property type="entry name" value="E3 UBIQUITIN-PROTEIN LIGASE DCST1"/>
    <property type="match status" value="1"/>
</dbReference>
<dbReference type="EMBL" id="OC863575">
    <property type="protein sequence ID" value="CAD7631104.1"/>
    <property type="molecule type" value="Genomic_DNA"/>
</dbReference>
<feature type="domain" description="Dendritic cell-specific transmembrane protein-like" evidence="6">
    <location>
        <begin position="360"/>
        <end position="416"/>
    </location>
</feature>
<evidence type="ECO:0000256" key="3">
    <source>
        <dbReference type="ARBA" id="ARBA00022989"/>
    </source>
</evidence>
<organism evidence="7">
    <name type="scientific">Medioppia subpectinata</name>
    <dbReference type="NCBI Taxonomy" id="1979941"/>
    <lineage>
        <taxon>Eukaryota</taxon>
        <taxon>Metazoa</taxon>
        <taxon>Ecdysozoa</taxon>
        <taxon>Arthropoda</taxon>
        <taxon>Chelicerata</taxon>
        <taxon>Arachnida</taxon>
        <taxon>Acari</taxon>
        <taxon>Acariformes</taxon>
        <taxon>Sarcoptiformes</taxon>
        <taxon>Oribatida</taxon>
        <taxon>Brachypylina</taxon>
        <taxon>Oppioidea</taxon>
        <taxon>Oppiidae</taxon>
        <taxon>Medioppia</taxon>
    </lineage>
</organism>
<dbReference type="Pfam" id="PF07782">
    <property type="entry name" value="DC_STAMP"/>
    <property type="match status" value="1"/>
</dbReference>
<evidence type="ECO:0000313" key="7">
    <source>
        <dbReference type="EMBL" id="CAD7631104.1"/>
    </source>
</evidence>
<evidence type="ECO:0000256" key="2">
    <source>
        <dbReference type="ARBA" id="ARBA00022692"/>
    </source>
</evidence>
<feature type="transmembrane region" description="Helical" evidence="5">
    <location>
        <begin position="71"/>
        <end position="97"/>
    </location>
</feature>
<feature type="transmembrane region" description="Helical" evidence="5">
    <location>
        <begin position="423"/>
        <end position="440"/>
    </location>
</feature>
<gene>
    <name evidence="7" type="ORF">OSB1V03_LOCUS11513</name>
</gene>